<reference evidence="4 5" key="1">
    <citation type="submission" date="2011-08" db="EMBL/GenBank/DDBJ databases">
        <title>The Genome Sequence of Plasmodium vivax Mauritania I.</title>
        <authorList>
            <consortium name="The Broad Institute Genome Sequencing Platform"/>
            <consortium name="The Broad Institute Genome Sequencing Center for Infectious Disease"/>
            <person name="Neafsey D."/>
            <person name="Carlton J."/>
            <person name="Barnwell J."/>
            <person name="Collins W."/>
            <person name="Escalante A."/>
            <person name="Mullikin J."/>
            <person name="Saul A."/>
            <person name="Guigo R."/>
            <person name="Camara F."/>
            <person name="Young S.K."/>
            <person name="Zeng Q."/>
            <person name="Gargeya S."/>
            <person name="Fitzgerald M."/>
            <person name="Haas B."/>
            <person name="Abouelleil A."/>
            <person name="Alvarado L."/>
            <person name="Arachchi H.M."/>
            <person name="Berlin A."/>
            <person name="Brown A."/>
            <person name="Chapman S.B."/>
            <person name="Chen Z."/>
            <person name="Dunbar C."/>
            <person name="Freedman E."/>
            <person name="Gearin G."/>
            <person name="Gellesch M."/>
            <person name="Goldberg J."/>
            <person name="Griggs A."/>
            <person name="Gujja S."/>
            <person name="Heiman D."/>
            <person name="Howarth C."/>
            <person name="Larson L."/>
            <person name="Lui A."/>
            <person name="MacDonald P.J.P."/>
            <person name="Montmayeur A."/>
            <person name="Murphy C."/>
            <person name="Neiman D."/>
            <person name="Pearson M."/>
            <person name="Priest M."/>
            <person name="Roberts A."/>
            <person name="Saif S."/>
            <person name="Shea T."/>
            <person name="Shenoy N."/>
            <person name="Sisk P."/>
            <person name="Stolte C."/>
            <person name="Sykes S."/>
            <person name="Wortman J."/>
            <person name="Nusbaum C."/>
            <person name="Birren B."/>
        </authorList>
    </citation>
    <scope>NUCLEOTIDE SEQUENCE [LARGE SCALE GENOMIC DNA]</scope>
    <source>
        <strain evidence="4 5">Mauritania I</strain>
    </source>
</reference>
<keyword evidence="2" id="KW-0472">Membrane</keyword>
<sequence>MLNFGGNGRTRLSEMNVLQNEMQEININDSGSKNDYDDSTYNDASTCHDSNMVCNEGGCFKGEFTPIRNDHSNSFSEGTGVTEEETEESSGYDDKQSKEVLNCDYCNKHVYAQVKTYTPPFVYLLVIILFLLISFFTIFLLPLLYLTFKQKKYTCPYCEKNLKSSEKLFQVKRENQILTFQFPKCAIIISAKYLALFLSLIFLIFFFYIIRISSNFNLDNLAKGPYITASWVDYLEDCGHKSQLRNKFNSIHNFKSKYDGYTVIWSGQFHQIKEGFFNSNSLFIRMNPSEYRYDKPDIRALFTDSLISQVESLQKNDVIEFECTLIQISKNKNPHLCILWNVTLMEKSEQSNFNVVDFVKHLSILDMINSSSNANPFFMNLSNKGGEVKRSIKIVRLAPGGLSGGIGGSISGGIGGGIGGGLGDGLSDGDLFETPNLLHSNDEYVFNFGGGDHIKHSPTGVGSGSNFTFMQDVGSGGKFSLRDFVNRMGSKKSGVDFTDDEDDEEEEEEDYDYDSEGENDYDVDDIQALNNAYGHHSGGSFDPFNRGEFRAQGKKDGAEMPSFHKLNHGDDGAGLTTEERATEYQRDVHEEGAPGKAAGGAALGGVTNSEAPSNKEANHASPNSEAPSNKAANLAPPNSGGGEKSTQKDPSGGGPKDPPASEKRGRKIDQLAGDKKDK</sequence>
<feature type="compositionally biased region" description="Acidic residues" evidence="1">
    <location>
        <begin position="82"/>
        <end position="91"/>
    </location>
</feature>
<feature type="compositionally biased region" description="Polar residues" evidence="1">
    <location>
        <begin position="620"/>
        <end position="631"/>
    </location>
</feature>
<dbReference type="EMBL" id="KQ234990">
    <property type="protein sequence ID" value="KMZ95291.1"/>
    <property type="molecule type" value="Genomic_DNA"/>
</dbReference>
<evidence type="ECO:0000313" key="5">
    <source>
        <dbReference type="Proteomes" id="UP000053776"/>
    </source>
</evidence>
<proteinExistence type="predicted"/>
<dbReference type="Proteomes" id="UP000053776">
    <property type="component" value="Unassembled WGS sequence"/>
</dbReference>
<evidence type="ECO:0000256" key="1">
    <source>
        <dbReference type="SAM" id="MobiDB-lite"/>
    </source>
</evidence>
<gene>
    <name evidence="4" type="ORF">PVMG_05159</name>
</gene>
<feature type="compositionally biased region" description="Basic and acidic residues" evidence="1">
    <location>
        <begin position="567"/>
        <end position="593"/>
    </location>
</feature>
<dbReference type="SMART" id="SM00714">
    <property type="entry name" value="LITAF"/>
    <property type="match status" value="1"/>
</dbReference>
<feature type="compositionally biased region" description="Basic and acidic residues" evidence="1">
    <location>
        <begin position="659"/>
        <end position="678"/>
    </location>
</feature>
<dbReference type="OrthoDB" id="385162at2759"/>
<accession>A0A0J9TJL8</accession>
<organism evidence="4 5">
    <name type="scientific">Plasmodium vivax Mauritania I</name>
    <dbReference type="NCBI Taxonomy" id="1035515"/>
    <lineage>
        <taxon>Eukaryota</taxon>
        <taxon>Sar</taxon>
        <taxon>Alveolata</taxon>
        <taxon>Apicomplexa</taxon>
        <taxon>Aconoidasida</taxon>
        <taxon>Haemosporida</taxon>
        <taxon>Plasmodiidae</taxon>
        <taxon>Plasmodium</taxon>
        <taxon>Plasmodium (Plasmodium)</taxon>
    </lineage>
</organism>
<feature type="transmembrane region" description="Helical" evidence="2">
    <location>
        <begin position="121"/>
        <end position="146"/>
    </location>
</feature>
<keyword evidence="2" id="KW-1133">Transmembrane helix</keyword>
<feature type="compositionally biased region" description="Basic and acidic residues" evidence="1">
    <location>
        <begin position="545"/>
        <end position="558"/>
    </location>
</feature>
<feature type="region of interest" description="Disordered" evidence="1">
    <location>
        <begin position="70"/>
        <end position="95"/>
    </location>
</feature>
<evidence type="ECO:0000259" key="3">
    <source>
        <dbReference type="PROSITE" id="PS51837"/>
    </source>
</evidence>
<keyword evidence="2" id="KW-0812">Transmembrane</keyword>
<dbReference type="AlphaFoldDB" id="A0A0J9TJL8"/>
<feature type="transmembrane region" description="Helical" evidence="2">
    <location>
        <begin position="193"/>
        <end position="210"/>
    </location>
</feature>
<evidence type="ECO:0000313" key="4">
    <source>
        <dbReference type="EMBL" id="KMZ95291.1"/>
    </source>
</evidence>
<name>A0A0J9TJL8_PLAVI</name>
<dbReference type="InterPro" id="IPR006629">
    <property type="entry name" value="LITAF"/>
</dbReference>
<feature type="domain" description="LITAF" evidence="3">
    <location>
        <begin position="82"/>
        <end position="167"/>
    </location>
</feature>
<protein>
    <recommendedName>
        <fullName evidence="3">LITAF domain-containing protein</fullName>
    </recommendedName>
</protein>
<feature type="region of interest" description="Disordered" evidence="1">
    <location>
        <begin position="490"/>
        <end position="678"/>
    </location>
</feature>
<evidence type="ECO:0000256" key="2">
    <source>
        <dbReference type="SAM" id="Phobius"/>
    </source>
</evidence>
<dbReference type="PROSITE" id="PS51837">
    <property type="entry name" value="LITAF"/>
    <property type="match status" value="1"/>
</dbReference>
<feature type="compositionally biased region" description="Acidic residues" evidence="1">
    <location>
        <begin position="497"/>
        <end position="525"/>
    </location>
</feature>
<dbReference type="Pfam" id="PF10601">
    <property type="entry name" value="zf-LITAF-like"/>
    <property type="match status" value="1"/>
</dbReference>